<comment type="caution">
    <text evidence="2">The sequence shown here is derived from an EMBL/GenBank/DDBJ whole genome shotgun (WGS) entry which is preliminary data.</text>
</comment>
<dbReference type="RefSeq" id="WP_144332957.1">
    <property type="nucleotide sequence ID" value="NZ_VLPL01000004.1"/>
</dbReference>
<evidence type="ECO:0000313" key="2">
    <source>
        <dbReference type="EMBL" id="TSJ44843.1"/>
    </source>
</evidence>
<evidence type="ECO:0000313" key="3">
    <source>
        <dbReference type="Proteomes" id="UP000316008"/>
    </source>
</evidence>
<keyword evidence="1" id="KW-0732">Signal</keyword>
<keyword evidence="3" id="KW-1185">Reference proteome</keyword>
<dbReference type="Proteomes" id="UP000316008">
    <property type="component" value="Unassembled WGS sequence"/>
</dbReference>
<feature type="signal peptide" evidence="1">
    <location>
        <begin position="1"/>
        <end position="18"/>
    </location>
</feature>
<name>A0A556MYD6_9FLAO</name>
<dbReference type="EMBL" id="VLPL01000004">
    <property type="protein sequence ID" value="TSJ44843.1"/>
    <property type="molecule type" value="Genomic_DNA"/>
</dbReference>
<evidence type="ECO:0000256" key="1">
    <source>
        <dbReference type="SAM" id="SignalP"/>
    </source>
</evidence>
<feature type="chain" id="PRO_5022043178" evidence="1">
    <location>
        <begin position="19"/>
        <end position="206"/>
    </location>
</feature>
<sequence length="206" mass="22291">MKIMIGLIACLFSSFGFGQVALGMPEYNVVYRGYDNKFEIGAGADTRFVVLESAQAEVFRGDSCFYVRPTGPEKTITLTVKNLKENKVLKTYEYRVLTLPTPSVYVGSALEGTTVVTLDQAVVRVGYEENAVLQSAGFDVISYEVNSVSIANPLPSIAGSKITPEVIDALTKAKAANKGNPVTFNVVVQAKGKDGLIRKRTAAFIY</sequence>
<gene>
    <name evidence="2" type="ORF">FO442_09600</name>
</gene>
<accession>A0A556MYD6</accession>
<dbReference type="OrthoDB" id="1343429at2"/>
<organism evidence="2 3">
    <name type="scientific">Fluviicola chungangensis</name>
    <dbReference type="NCBI Taxonomy" id="2597671"/>
    <lineage>
        <taxon>Bacteria</taxon>
        <taxon>Pseudomonadati</taxon>
        <taxon>Bacteroidota</taxon>
        <taxon>Flavobacteriia</taxon>
        <taxon>Flavobacteriales</taxon>
        <taxon>Crocinitomicaceae</taxon>
        <taxon>Fluviicola</taxon>
    </lineage>
</organism>
<protein>
    <submittedName>
        <fullName evidence="2">Uncharacterized protein</fullName>
    </submittedName>
</protein>
<reference evidence="2 3" key="1">
    <citation type="submission" date="2019-07" db="EMBL/GenBank/DDBJ databases">
        <authorList>
            <person name="Huq M.A."/>
        </authorList>
    </citation>
    <scope>NUCLEOTIDE SEQUENCE [LARGE SCALE GENOMIC DNA]</scope>
    <source>
        <strain evidence="2 3">MAH-3</strain>
    </source>
</reference>
<proteinExistence type="predicted"/>
<dbReference type="AlphaFoldDB" id="A0A556MYD6"/>